<dbReference type="PANTHER" id="PTHR30595:SF6">
    <property type="entry name" value="SCHLAFEN ALBA-2 DOMAIN-CONTAINING PROTEIN"/>
    <property type="match status" value="1"/>
</dbReference>
<feature type="domain" description="Schlafen AlbA-2" evidence="1">
    <location>
        <begin position="17"/>
        <end position="137"/>
    </location>
</feature>
<sequence>MKDYREIVRELTAHPSEEEWFEFKENWYDAHGIGEYISSLSNSAAMNGKGNAYLIWGIDNVTHDVVGTRFAHRQDVKNEPLEHYLARQLTPDLNFSFHDVTLNRRRVVVLEIPAAKQSPVAFDNVRYIRIGSSKVNLSKHPEREAALFSVLKNGLPTTENTEADIQELSFRKLFFYYEDRGIVLNRRNFKKNLGLLTKDGTYNLLAQLLSDDSKIPIRVSIFMGRTKADPLYSVREFGNTCLLISLEKILEYGDVLNIMQADEKDRIVERREVPLFDQDAFREAVINAFVHNLWVTGNAPMFTVFNDRIEILSRGTLAPAQTLEGFYTGDSVPVNKRLSDIFLQLHISERSGRGVPKITQVYGREAFEFRENSIIVTIPLNRMLPAAGDRSGGKMGDNVGDNTLNPTRQRILAEMRNNPNITHPQLMRITGLGKTAIQNNVSYLRKNGYVERVGSNRNGYWKVCER</sequence>
<dbReference type="KEGG" id="sbr:SY1_05540"/>
<reference evidence="3 4" key="2">
    <citation type="submission" date="2010-03" db="EMBL/GenBank/DDBJ databases">
        <authorList>
            <person name="Pajon A."/>
        </authorList>
    </citation>
    <scope>NUCLEOTIDE SEQUENCE [LARGE SCALE GENOMIC DNA]</scope>
    <source>
        <strain evidence="3 4">SGP1</strain>
    </source>
</reference>
<dbReference type="InterPro" id="IPR000835">
    <property type="entry name" value="HTH_MarR-typ"/>
</dbReference>
<evidence type="ECO:0000313" key="4">
    <source>
        <dbReference type="Proteomes" id="UP000008957"/>
    </source>
</evidence>
<dbReference type="Pfam" id="PF12802">
    <property type="entry name" value="MarR_2"/>
    <property type="match status" value="1"/>
</dbReference>
<dbReference type="InterPro" id="IPR036390">
    <property type="entry name" value="WH_DNA-bd_sf"/>
</dbReference>
<dbReference type="Pfam" id="PF04326">
    <property type="entry name" value="SLFN_AlbA_2"/>
    <property type="match status" value="1"/>
</dbReference>
<organism evidence="3 4">
    <name type="scientific">Fretibacterium fastidiosum</name>
    <dbReference type="NCBI Taxonomy" id="651822"/>
    <lineage>
        <taxon>Bacteria</taxon>
        <taxon>Thermotogati</taxon>
        <taxon>Synergistota</taxon>
        <taxon>Synergistia</taxon>
        <taxon>Synergistales</taxon>
        <taxon>Aminobacteriaceae</taxon>
        <taxon>Fretibacterium</taxon>
    </lineage>
</organism>
<name>A0AB94IW30_9BACT</name>
<dbReference type="InterPro" id="IPR011991">
    <property type="entry name" value="ArsR-like_HTH"/>
</dbReference>
<evidence type="ECO:0000259" key="2">
    <source>
        <dbReference type="Pfam" id="PF12802"/>
    </source>
</evidence>
<dbReference type="InterPro" id="IPR038475">
    <property type="entry name" value="RecG_C_sf"/>
</dbReference>
<dbReference type="Gene3D" id="1.10.10.10">
    <property type="entry name" value="Winged helix-like DNA-binding domain superfamily/Winged helix DNA-binding domain"/>
    <property type="match status" value="1"/>
</dbReference>
<gene>
    <name evidence="3" type="ORF">SY1_05540</name>
</gene>
<reference evidence="4" key="1">
    <citation type="submission" date="2010-03" db="EMBL/GenBank/DDBJ databases">
        <title>The genome sequence of Synergistetes sp. SGP1.</title>
        <authorList>
            <consortium name="metaHIT consortium -- http://www.metahit.eu/"/>
            <person name="Pajon A."/>
            <person name="Turner K."/>
            <person name="Parkhill J."/>
            <person name="Wade W."/>
            <person name="Vartoukian S."/>
        </authorList>
    </citation>
    <scope>NUCLEOTIDE SEQUENCE [LARGE SCALE GENOMIC DNA]</scope>
    <source>
        <strain evidence="4">SGP1</strain>
    </source>
</reference>
<protein>
    <submittedName>
        <fullName evidence="3">Predicted transcriptional regulator containing an HTH domain and an uncharacterized domain shared with the mammalian protein Schlafen</fullName>
    </submittedName>
</protein>
<keyword evidence="4" id="KW-1185">Reference proteome</keyword>
<dbReference type="Proteomes" id="UP000008957">
    <property type="component" value="Chromosome"/>
</dbReference>
<dbReference type="SUPFAM" id="SSF46785">
    <property type="entry name" value="Winged helix' DNA-binding domain"/>
    <property type="match status" value="1"/>
</dbReference>
<evidence type="ECO:0000313" key="3">
    <source>
        <dbReference type="EMBL" id="CBL27957.1"/>
    </source>
</evidence>
<feature type="domain" description="HTH marR-type" evidence="2">
    <location>
        <begin position="404"/>
        <end position="456"/>
    </location>
</feature>
<dbReference type="Gene3D" id="3.30.950.30">
    <property type="entry name" value="Schlafen, AAA domain"/>
    <property type="match status" value="1"/>
</dbReference>
<dbReference type="PANTHER" id="PTHR30595">
    <property type="entry name" value="GLPR-RELATED TRANSCRIPTIONAL REPRESSOR"/>
    <property type="match status" value="1"/>
</dbReference>
<dbReference type="Pfam" id="PF13749">
    <property type="entry name" value="HATPase_c_4"/>
    <property type="match status" value="1"/>
</dbReference>
<dbReference type="EMBL" id="FP929056">
    <property type="protein sequence ID" value="CBL27957.1"/>
    <property type="molecule type" value="Genomic_DNA"/>
</dbReference>
<evidence type="ECO:0000259" key="1">
    <source>
        <dbReference type="Pfam" id="PF04326"/>
    </source>
</evidence>
<accession>A0AB94IW30</accession>
<proteinExistence type="predicted"/>
<dbReference type="Gene3D" id="3.30.565.60">
    <property type="match status" value="1"/>
</dbReference>
<dbReference type="InterPro" id="IPR038461">
    <property type="entry name" value="Schlafen_AlbA_2_dom_sf"/>
</dbReference>
<dbReference type="RefSeq" id="WP_015556104.1">
    <property type="nucleotide sequence ID" value="NC_021038.1"/>
</dbReference>
<dbReference type="InterPro" id="IPR007421">
    <property type="entry name" value="Schlafen_AlbA_2_dom"/>
</dbReference>
<dbReference type="CDD" id="cd00090">
    <property type="entry name" value="HTH_ARSR"/>
    <property type="match status" value="1"/>
</dbReference>
<dbReference type="InterPro" id="IPR036388">
    <property type="entry name" value="WH-like_DNA-bd_sf"/>
</dbReference>
<dbReference type="AlphaFoldDB" id="A0AB94IW30"/>